<evidence type="ECO:0000256" key="9">
    <source>
        <dbReference type="ARBA" id="ARBA00022516"/>
    </source>
</evidence>
<evidence type="ECO:0000256" key="15">
    <source>
        <dbReference type="ARBA" id="ARBA00023136"/>
    </source>
</evidence>
<dbReference type="GO" id="GO:0004605">
    <property type="term" value="F:phosphatidate cytidylyltransferase activity"/>
    <property type="evidence" value="ECO:0007669"/>
    <property type="project" value="UniProtKB-EC"/>
</dbReference>
<evidence type="ECO:0000256" key="12">
    <source>
        <dbReference type="ARBA" id="ARBA00022695"/>
    </source>
</evidence>
<dbReference type="InterPro" id="IPR000374">
    <property type="entry name" value="PC_trans"/>
</dbReference>
<dbReference type="PANTHER" id="PTHR46382:SF1">
    <property type="entry name" value="PHOSPHATIDATE CYTIDYLYLTRANSFERASE"/>
    <property type="match status" value="1"/>
</dbReference>
<dbReference type="Pfam" id="PF01148">
    <property type="entry name" value="CTP_transf_1"/>
    <property type="match status" value="1"/>
</dbReference>
<dbReference type="PROSITE" id="PS01315">
    <property type="entry name" value="CDS"/>
    <property type="match status" value="1"/>
</dbReference>
<evidence type="ECO:0000256" key="7">
    <source>
        <dbReference type="ARBA" id="ARBA00019373"/>
    </source>
</evidence>
<dbReference type="AlphaFoldDB" id="A0A0P0YZ98"/>
<evidence type="ECO:0000256" key="5">
    <source>
        <dbReference type="ARBA" id="ARBA00010185"/>
    </source>
</evidence>
<dbReference type="PANTHER" id="PTHR46382">
    <property type="entry name" value="PHOSPHATIDATE CYTIDYLYLTRANSFERASE"/>
    <property type="match status" value="1"/>
</dbReference>
<reference evidence="20" key="1">
    <citation type="journal article" date="2015" name="Proc. Natl. Acad. Sci. U.S.A.">
        <title>Bacterial clade with the ribosomal RNA operon on a small plasmid rather than the chromosome.</title>
        <authorList>
            <person name="Anda M."/>
            <person name="Ohtsubo Y."/>
            <person name="Okubo T."/>
            <person name="Sugawara M."/>
            <person name="Nagata Y."/>
            <person name="Tsuda M."/>
            <person name="Minamisawa K."/>
            <person name="Mitsui H."/>
        </authorList>
    </citation>
    <scope>NUCLEOTIDE SEQUENCE</scope>
    <source>
        <strain evidence="20">DSM 14790</strain>
    </source>
</reference>
<comment type="pathway">
    <text evidence="4">Lipid metabolism.</text>
</comment>
<dbReference type="GO" id="GO:0016024">
    <property type="term" value="P:CDP-diacylglycerol biosynthetic process"/>
    <property type="evidence" value="ECO:0007669"/>
    <property type="project" value="UniProtKB-UniPathway"/>
</dbReference>
<comment type="subcellular location">
    <subcellularLocation>
        <location evidence="2">Cell membrane</location>
        <topology evidence="2">Multi-pass membrane protein</topology>
    </subcellularLocation>
</comment>
<accession>A0A0P0YZ98</accession>
<dbReference type="EMBL" id="LC066374">
    <property type="protein sequence ID" value="BAT27012.1"/>
    <property type="molecule type" value="Genomic_DNA"/>
</dbReference>
<evidence type="ECO:0000256" key="11">
    <source>
        <dbReference type="ARBA" id="ARBA00022692"/>
    </source>
</evidence>
<feature type="transmembrane region" description="Helical" evidence="19">
    <location>
        <begin position="74"/>
        <end position="103"/>
    </location>
</feature>
<evidence type="ECO:0000313" key="20">
    <source>
        <dbReference type="EMBL" id="BAT27012.1"/>
    </source>
</evidence>
<dbReference type="EC" id="2.7.7.41" evidence="6 18"/>
<feature type="transmembrane region" description="Helical" evidence="19">
    <location>
        <begin position="139"/>
        <end position="160"/>
    </location>
</feature>
<keyword evidence="11 18" id="KW-0812">Transmembrane</keyword>
<keyword evidence="13 19" id="KW-1133">Transmembrane helix</keyword>
<evidence type="ECO:0000256" key="14">
    <source>
        <dbReference type="ARBA" id="ARBA00023098"/>
    </source>
</evidence>
<comment type="similarity">
    <text evidence="5 18">Belongs to the CDS family.</text>
</comment>
<dbReference type="GO" id="GO:0005886">
    <property type="term" value="C:plasma membrane"/>
    <property type="evidence" value="ECO:0007669"/>
    <property type="project" value="UniProtKB-SubCell"/>
</dbReference>
<evidence type="ECO:0000256" key="1">
    <source>
        <dbReference type="ARBA" id="ARBA00001698"/>
    </source>
</evidence>
<keyword evidence="14" id="KW-0443">Lipid metabolism</keyword>
<evidence type="ECO:0000256" key="13">
    <source>
        <dbReference type="ARBA" id="ARBA00022989"/>
    </source>
</evidence>
<feature type="transmembrane region" description="Helical" evidence="19">
    <location>
        <begin position="206"/>
        <end position="226"/>
    </location>
</feature>
<evidence type="ECO:0000256" key="2">
    <source>
        <dbReference type="ARBA" id="ARBA00004651"/>
    </source>
</evidence>
<evidence type="ECO:0000256" key="6">
    <source>
        <dbReference type="ARBA" id="ARBA00012487"/>
    </source>
</evidence>
<keyword evidence="12 18" id="KW-0548">Nucleotidyltransferase</keyword>
<dbReference type="RefSeq" id="WP_024350602.1">
    <property type="nucleotide sequence ID" value="NZ_BBWN01000016.1"/>
</dbReference>
<name>A0A0P0YZ98_9HYPH</name>
<protein>
    <recommendedName>
        <fullName evidence="7 18">Phosphatidate cytidylyltransferase</fullName>
        <ecNumber evidence="6 18">2.7.7.41</ecNumber>
    </recommendedName>
</protein>
<comment type="pathway">
    <text evidence="3 18">Phospholipid metabolism; CDP-diacylglycerol biosynthesis; CDP-diacylglycerol from sn-glycerol 3-phosphate: step 3/3.</text>
</comment>
<dbReference type="UniPathway" id="UPA00557">
    <property type="reaction ID" value="UER00614"/>
</dbReference>
<evidence type="ECO:0000256" key="10">
    <source>
        <dbReference type="ARBA" id="ARBA00022679"/>
    </source>
</evidence>
<organism evidence="20">
    <name type="scientific">Aurantimonas coralicida</name>
    <dbReference type="NCBI Taxonomy" id="182270"/>
    <lineage>
        <taxon>Bacteria</taxon>
        <taxon>Pseudomonadati</taxon>
        <taxon>Pseudomonadota</taxon>
        <taxon>Alphaproteobacteria</taxon>
        <taxon>Hyphomicrobiales</taxon>
        <taxon>Aurantimonadaceae</taxon>
        <taxon>Aurantimonas</taxon>
    </lineage>
</organism>
<evidence type="ECO:0000256" key="3">
    <source>
        <dbReference type="ARBA" id="ARBA00005119"/>
    </source>
</evidence>
<proteinExistence type="inferred from homology"/>
<keyword evidence="8" id="KW-1003">Cell membrane</keyword>
<keyword evidence="10 18" id="KW-0808">Transferase</keyword>
<feature type="transmembrane region" description="Helical" evidence="19">
    <location>
        <begin position="180"/>
        <end position="200"/>
    </location>
</feature>
<evidence type="ECO:0000256" key="16">
    <source>
        <dbReference type="ARBA" id="ARBA00023209"/>
    </source>
</evidence>
<keyword evidence="17" id="KW-1208">Phospholipid metabolism</keyword>
<feature type="transmembrane region" description="Helical" evidence="19">
    <location>
        <begin position="115"/>
        <end position="133"/>
    </location>
</feature>
<keyword evidence="15 19" id="KW-0472">Membrane</keyword>
<keyword evidence="9" id="KW-0444">Lipid biosynthesis</keyword>
<evidence type="ECO:0000256" key="8">
    <source>
        <dbReference type="ARBA" id="ARBA00022475"/>
    </source>
</evidence>
<evidence type="ECO:0000256" key="18">
    <source>
        <dbReference type="RuleBase" id="RU003938"/>
    </source>
</evidence>
<evidence type="ECO:0000256" key="17">
    <source>
        <dbReference type="ARBA" id="ARBA00023264"/>
    </source>
</evidence>
<keyword evidence="16" id="KW-0594">Phospholipid biosynthesis</keyword>
<feature type="transmembrane region" description="Helical" evidence="19">
    <location>
        <begin position="21"/>
        <end position="54"/>
    </location>
</feature>
<feature type="transmembrane region" description="Helical" evidence="19">
    <location>
        <begin position="255"/>
        <end position="274"/>
    </location>
</feature>
<sequence length="283" mass="29759">MGLELRRFFLAGSWSDLKSRVISALILGIIVIALTAIGGWPFRVLCALTGIIVFDEWARMTRAKRVRPIYHFARGALIVAVVALVFDLGLLAVAIVGAAMIFIAATDRDERSARWVHWGLFYAGAAALAPGMLRGSDPAGLATLGFIIVVVWSTDIFAYFTGRTLGGPKLLPAVSPKKTLSGAAGGLLAGTILGAVYAHFVSGEVGAFIIVLAAVLSVVGQAGDLFESWIKRRFGVKDSGRLIPGHGGLMDRIDALVVAMAVTWAVGVAIAGFGEPARGIFAL</sequence>
<evidence type="ECO:0000256" key="19">
    <source>
        <dbReference type="SAM" id="Phobius"/>
    </source>
</evidence>
<comment type="catalytic activity">
    <reaction evidence="1 18">
        <text>a 1,2-diacyl-sn-glycero-3-phosphate + CTP + H(+) = a CDP-1,2-diacyl-sn-glycerol + diphosphate</text>
        <dbReference type="Rhea" id="RHEA:16229"/>
        <dbReference type="ChEBI" id="CHEBI:15378"/>
        <dbReference type="ChEBI" id="CHEBI:33019"/>
        <dbReference type="ChEBI" id="CHEBI:37563"/>
        <dbReference type="ChEBI" id="CHEBI:58332"/>
        <dbReference type="ChEBI" id="CHEBI:58608"/>
        <dbReference type="EC" id="2.7.7.41"/>
    </reaction>
</comment>
<evidence type="ECO:0000256" key="4">
    <source>
        <dbReference type="ARBA" id="ARBA00005189"/>
    </source>
</evidence>